<evidence type="ECO:0000313" key="3">
    <source>
        <dbReference type="EMBL" id="TLD79175.1"/>
    </source>
</evidence>
<feature type="transmembrane region" description="Helical" evidence="1">
    <location>
        <begin position="245"/>
        <end position="263"/>
    </location>
</feature>
<sequence length="279" mass="33583">MFYTISFVPFMYQFFTRLKSLVHKISWICIYFVPITILYLHFAPQESILDSLPILLVALCITDMIYSNGYIQNDVLTIKNETKPTLRLPTYLLLRMREKFIAIMIGRFALIFILFWLLSMLKYEYLLYFALSMILLQLLYIIYNTQRNITNLLLIPFLSFLQFFSIILPIIDKNFYTLLGLFALYPLPKLLEFSTQKRYKTTIITSKIITNFDMFRVFYYTIYTILFGILYLYEKIDYIFFELGAYYLVFRLVCLATLQNKYLATYIQHKRYKNNPHKK</sequence>
<reference evidence="3 4" key="1">
    <citation type="journal article" date="2014" name="Genome Announc.">
        <title>Draft genome sequences of eight enterohepatic helicobacter species isolated from both laboratory and wild rodents.</title>
        <authorList>
            <person name="Sheh A."/>
            <person name="Shen Z."/>
            <person name="Fox J.G."/>
        </authorList>
    </citation>
    <scope>NUCLEOTIDE SEQUENCE [LARGE SCALE GENOMIC DNA]</scope>
    <source>
        <strain evidence="3 4">MIT 98-6810</strain>
    </source>
</reference>
<organism evidence="2 5">
    <name type="scientific">Helicobacter typhlonius</name>
    <dbReference type="NCBI Taxonomy" id="76936"/>
    <lineage>
        <taxon>Bacteria</taxon>
        <taxon>Pseudomonadati</taxon>
        <taxon>Campylobacterota</taxon>
        <taxon>Epsilonproteobacteria</taxon>
        <taxon>Campylobacterales</taxon>
        <taxon>Helicobacteraceae</taxon>
        <taxon>Helicobacter</taxon>
    </lineage>
</organism>
<keyword evidence="1" id="KW-0812">Transmembrane</keyword>
<evidence type="ECO:0000256" key="1">
    <source>
        <dbReference type="SAM" id="Phobius"/>
    </source>
</evidence>
<dbReference type="EMBL" id="LN907858">
    <property type="protein sequence ID" value="CUU40510.1"/>
    <property type="molecule type" value="Genomic_DNA"/>
</dbReference>
<feature type="transmembrane region" description="Helical" evidence="1">
    <location>
        <begin position="175"/>
        <end position="193"/>
    </location>
</feature>
<dbReference type="Proteomes" id="UP000029925">
    <property type="component" value="Unassembled WGS sequence"/>
</dbReference>
<dbReference type="KEGG" id="hty:BN2458_PEG1627"/>
<evidence type="ECO:0000313" key="5">
    <source>
        <dbReference type="Proteomes" id="UP000064525"/>
    </source>
</evidence>
<dbReference type="EMBL" id="JRPF02000002">
    <property type="protein sequence ID" value="TLD79175.1"/>
    <property type="molecule type" value="Genomic_DNA"/>
</dbReference>
<dbReference type="OrthoDB" id="6194141at2"/>
<dbReference type="RefSeq" id="WP_034328416.1">
    <property type="nucleotide sequence ID" value="NZ_CAJTQN010000002.1"/>
</dbReference>
<keyword evidence="1" id="KW-0472">Membrane</keyword>
<keyword evidence="1" id="KW-1133">Transmembrane helix</keyword>
<feature type="transmembrane region" description="Helical" evidence="1">
    <location>
        <begin position="125"/>
        <end position="143"/>
    </location>
</feature>
<name>A0A099UFQ0_9HELI</name>
<evidence type="ECO:0000313" key="4">
    <source>
        <dbReference type="Proteomes" id="UP000029925"/>
    </source>
</evidence>
<dbReference type="AlphaFoldDB" id="A0A099UFQ0"/>
<dbReference type="PATRIC" id="fig|76936.10.peg.1588"/>
<gene>
    <name evidence="2" type="ORF">BN2458_PEG1627</name>
    <name evidence="3" type="ORF">LS75_002440</name>
</gene>
<feature type="transmembrane region" description="Helical" evidence="1">
    <location>
        <begin position="100"/>
        <end position="119"/>
    </location>
</feature>
<accession>A0A099UFQ0</accession>
<feature type="transmembrane region" description="Helical" evidence="1">
    <location>
        <begin position="21"/>
        <end position="42"/>
    </location>
</feature>
<feature type="transmembrane region" description="Helical" evidence="1">
    <location>
        <begin position="48"/>
        <end position="66"/>
    </location>
</feature>
<reference evidence="5" key="2">
    <citation type="submission" date="2015-11" db="EMBL/GenBank/DDBJ databases">
        <authorList>
            <person name="Anvar S.Y."/>
        </authorList>
    </citation>
    <scope>NUCLEOTIDE SEQUENCE [LARGE SCALE GENOMIC DNA]</scope>
</reference>
<evidence type="ECO:0000313" key="2">
    <source>
        <dbReference type="EMBL" id="CUU40510.1"/>
    </source>
</evidence>
<dbReference type="GeneID" id="78151790"/>
<dbReference type="Proteomes" id="UP000064525">
    <property type="component" value="Chromosome I"/>
</dbReference>
<dbReference type="STRING" id="76936.BN2458_PEG1627"/>
<feature type="transmembrane region" description="Helical" evidence="1">
    <location>
        <begin position="214"/>
        <end position="233"/>
    </location>
</feature>
<protein>
    <submittedName>
        <fullName evidence="2">WbuO</fullName>
    </submittedName>
</protein>
<feature type="transmembrane region" description="Helical" evidence="1">
    <location>
        <begin position="150"/>
        <end position="169"/>
    </location>
</feature>
<reference evidence="2" key="3">
    <citation type="submission" date="2015-11" db="EMBL/GenBank/DDBJ databases">
        <authorList>
            <person name="Zhang Y."/>
            <person name="Guo Z."/>
        </authorList>
    </citation>
    <scope>NUCLEOTIDE SEQUENCE</scope>
    <source>
        <strain evidence="2">1</strain>
    </source>
</reference>
<keyword evidence="4" id="KW-1185">Reference proteome</keyword>
<proteinExistence type="predicted"/>